<evidence type="ECO:0000313" key="2">
    <source>
        <dbReference type="EMBL" id="MFC7198801.1"/>
    </source>
</evidence>
<proteinExistence type="predicted"/>
<feature type="domain" description="DUF6242" evidence="1">
    <location>
        <begin position="148"/>
        <end position="219"/>
    </location>
</feature>
<dbReference type="Pfam" id="PF25852">
    <property type="entry name" value="DUF6242_C"/>
    <property type="match status" value="1"/>
</dbReference>
<gene>
    <name evidence="2" type="ORF">ACFQJ9_05095</name>
</gene>
<dbReference type="InterPro" id="IPR011047">
    <property type="entry name" value="Quinoprotein_ADH-like_sf"/>
</dbReference>
<name>A0ABD5Z0W2_9EURY</name>
<evidence type="ECO:0000313" key="3">
    <source>
        <dbReference type="Proteomes" id="UP001596447"/>
    </source>
</evidence>
<reference evidence="2 3" key="1">
    <citation type="journal article" date="2019" name="Int. J. Syst. Evol. Microbiol.">
        <title>The Global Catalogue of Microorganisms (GCM) 10K type strain sequencing project: providing services to taxonomists for standard genome sequencing and annotation.</title>
        <authorList>
            <consortium name="The Broad Institute Genomics Platform"/>
            <consortium name="The Broad Institute Genome Sequencing Center for Infectious Disease"/>
            <person name="Wu L."/>
            <person name="Ma J."/>
        </authorList>
    </citation>
    <scope>NUCLEOTIDE SEQUENCE [LARGE SCALE GENOMIC DNA]</scope>
    <source>
        <strain evidence="2 3">XZGYJ-43</strain>
    </source>
</reference>
<organism evidence="2 3">
    <name type="scientific">Halospeciosus flavus</name>
    <dbReference type="NCBI Taxonomy" id="3032283"/>
    <lineage>
        <taxon>Archaea</taxon>
        <taxon>Methanobacteriati</taxon>
        <taxon>Methanobacteriota</taxon>
        <taxon>Stenosarchaea group</taxon>
        <taxon>Halobacteria</taxon>
        <taxon>Halobacteriales</taxon>
        <taxon>Halobacteriaceae</taxon>
        <taxon>Halospeciosus</taxon>
    </lineage>
</organism>
<dbReference type="RefSeq" id="WP_279528760.1">
    <property type="nucleotide sequence ID" value="NZ_CP122312.1"/>
</dbReference>
<keyword evidence="3" id="KW-1185">Reference proteome</keyword>
<comment type="caution">
    <text evidence="2">The sequence shown here is derived from an EMBL/GenBank/DDBJ whole genome shotgun (WGS) entry which is preliminary data.</text>
</comment>
<dbReference type="InterPro" id="IPR058667">
    <property type="entry name" value="DUF6242_C"/>
</dbReference>
<dbReference type="Gene3D" id="2.130.10.10">
    <property type="entry name" value="YVTN repeat-like/Quinoprotein amine dehydrogenase"/>
    <property type="match status" value="1"/>
</dbReference>
<protein>
    <recommendedName>
        <fullName evidence="1">DUF6242 domain-containing protein</fullName>
    </recommendedName>
</protein>
<evidence type="ECO:0000259" key="1">
    <source>
        <dbReference type="Pfam" id="PF25852"/>
    </source>
</evidence>
<dbReference type="EMBL" id="JBHTAR010000011">
    <property type="protein sequence ID" value="MFC7198801.1"/>
    <property type="molecule type" value="Genomic_DNA"/>
</dbReference>
<dbReference type="Proteomes" id="UP001596447">
    <property type="component" value="Unassembled WGS sequence"/>
</dbReference>
<accession>A0ABD5Z0W2</accession>
<sequence>MDNDQPWEHVDVPFSSTLHDVVRYENRVYTVGDSGTLLERAAGTWSTLLDSGPTGNSNVLKSVATTAGGKRVWFAGSSGSLGYFDVEAGDVVDFSAPEGQSDQWNDVLVDGEAGSEVVRVADNNGEVVTLRLAGSELESTNLVKPRSAGQSIGGLAVGDGQLYAVNTSGKLFASSDGQTWSATDLVDTDLVDVAVSGGTVYALTASGFGYTHDPASGETQKFDTGISATHTVTAGHSVVVAGTNGTIADLVDGTWERVETPASTDLYGVALGKSDLAVGSSGTAIERTRPQ</sequence>
<dbReference type="SUPFAM" id="SSF50998">
    <property type="entry name" value="Quinoprotein alcohol dehydrogenase-like"/>
    <property type="match status" value="1"/>
</dbReference>
<dbReference type="AlphaFoldDB" id="A0ABD5Z0W2"/>
<dbReference type="InterPro" id="IPR015943">
    <property type="entry name" value="WD40/YVTN_repeat-like_dom_sf"/>
</dbReference>